<dbReference type="AlphaFoldDB" id="A0A812VW23"/>
<feature type="transmembrane region" description="Helical" evidence="1">
    <location>
        <begin position="13"/>
        <end position="33"/>
    </location>
</feature>
<keyword evidence="3" id="KW-1185">Reference proteome</keyword>
<feature type="non-terminal residue" evidence="2">
    <location>
        <position position="52"/>
    </location>
</feature>
<keyword evidence="1" id="KW-0812">Transmembrane</keyword>
<keyword evidence="1" id="KW-0472">Membrane</keyword>
<evidence type="ECO:0000313" key="3">
    <source>
        <dbReference type="Proteomes" id="UP000649617"/>
    </source>
</evidence>
<organism evidence="2 3">
    <name type="scientific">Symbiodinium pilosum</name>
    <name type="common">Dinoflagellate</name>
    <dbReference type="NCBI Taxonomy" id="2952"/>
    <lineage>
        <taxon>Eukaryota</taxon>
        <taxon>Sar</taxon>
        <taxon>Alveolata</taxon>
        <taxon>Dinophyceae</taxon>
        <taxon>Suessiales</taxon>
        <taxon>Symbiodiniaceae</taxon>
        <taxon>Symbiodinium</taxon>
    </lineage>
</organism>
<dbReference type="OrthoDB" id="420252at2759"/>
<proteinExistence type="predicted"/>
<evidence type="ECO:0000256" key="1">
    <source>
        <dbReference type="SAM" id="Phobius"/>
    </source>
</evidence>
<accession>A0A812VW23</accession>
<sequence length="52" mass="5946">MGFSAANKHKPRLYAWFSNIALTGIIVQVLFAYMNKANIVVFALRLFCYVYA</sequence>
<protein>
    <submittedName>
        <fullName evidence="2">Uncharacterized protein</fullName>
    </submittedName>
</protein>
<gene>
    <name evidence="2" type="ORF">SPIL2461_LOCUS17657</name>
</gene>
<keyword evidence="1" id="KW-1133">Transmembrane helix</keyword>
<reference evidence="2" key="1">
    <citation type="submission" date="2021-02" db="EMBL/GenBank/DDBJ databases">
        <authorList>
            <person name="Dougan E. K."/>
            <person name="Rhodes N."/>
            <person name="Thang M."/>
            <person name="Chan C."/>
        </authorList>
    </citation>
    <scope>NUCLEOTIDE SEQUENCE</scope>
</reference>
<comment type="caution">
    <text evidence="2">The sequence shown here is derived from an EMBL/GenBank/DDBJ whole genome shotgun (WGS) entry which is preliminary data.</text>
</comment>
<dbReference type="Proteomes" id="UP000649617">
    <property type="component" value="Unassembled WGS sequence"/>
</dbReference>
<evidence type="ECO:0000313" key="2">
    <source>
        <dbReference type="EMBL" id="CAE7656615.1"/>
    </source>
</evidence>
<dbReference type="EMBL" id="CAJNIZ010043296">
    <property type="protein sequence ID" value="CAE7656615.1"/>
    <property type="molecule type" value="Genomic_DNA"/>
</dbReference>
<name>A0A812VW23_SYMPI</name>